<comment type="caution">
    <text evidence="1">The sequence shown here is derived from an EMBL/GenBank/DDBJ whole genome shotgun (WGS) entry which is preliminary data.</text>
</comment>
<dbReference type="Proteomes" id="UP001248134">
    <property type="component" value="Unassembled WGS sequence"/>
</dbReference>
<dbReference type="EMBL" id="VLYX01000005">
    <property type="protein sequence ID" value="MDR4325857.1"/>
    <property type="molecule type" value="Genomic_DNA"/>
</dbReference>
<proteinExistence type="predicted"/>
<dbReference type="RefSeq" id="WP_142333507.1">
    <property type="nucleotide sequence ID" value="NZ_JARMDG010000025.1"/>
</dbReference>
<name>A0AAJ2DMB8_9BACI</name>
<organism evidence="1 2">
    <name type="scientific">Bacillus pseudomycoides</name>
    <dbReference type="NCBI Taxonomy" id="64104"/>
    <lineage>
        <taxon>Bacteria</taxon>
        <taxon>Bacillati</taxon>
        <taxon>Bacillota</taxon>
        <taxon>Bacilli</taxon>
        <taxon>Bacillales</taxon>
        <taxon>Bacillaceae</taxon>
        <taxon>Bacillus</taxon>
        <taxon>Bacillus cereus group</taxon>
    </lineage>
</organism>
<evidence type="ECO:0000313" key="1">
    <source>
        <dbReference type="EMBL" id="MDR4325857.1"/>
    </source>
</evidence>
<evidence type="ECO:0000313" key="2">
    <source>
        <dbReference type="Proteomes" id="UP001248134"/>
    </source>
</evidence>
<protein>
    <submittedName>
        <fullName evidence="1">Uncharacterized protein</fullName>
    </submittedName>
</protein>
<gene>
    <name evidence="1" type="ORF">FOS08_07855</name>
</gene>
<dbReference type="AlphaFoldDB" id="A0AAJ2DMB8"/>
<sequence>MEKYDYIETIITDLKGTTDINFQIKIGEALKVYCKSKKLTYEMPNSSGGDDKNDGWIVELKRFYQIYSPQQLRDSLRKDIQTKFTEDLEKLLELLYVKGKWNGEIKDFIFIVNTIDRNLPHDSERYFESERLRFEDKYNISFNAEVVNVDYIRDLLEELNVEELRSLSARLKVKSIIDYNAMNSKLFYEFIDVLNEGFQNKFRGKIKTNSSDYKRMSSPSKITKNELDDVVDEIEDIMLELHLLEEIVSTVYQDINYTDKFERVISYIIQEYEELSNESKGVELYKKIIKNVIGFAEYKRSFEFPAKMLVVYIFDKCDIFEKEEVSC</sequence>
<accession>A0AAJ2DMB8</accession>
<reference evidence="1" key="1">
    <citation type="submission" date="2019-07" db="EMBL/GenBank/DDBJ databases">
        <title>Phylogenomic Reclassification of ATCC Bacillus Strains and Various Taxa within the Genus Bacillus.</title>
        <authorList>
            <person name="Riojas M.A."/>
            <person name="Frank A.M."/>
            <person name="Fenn S.L."/>
            <person name="King S.P."/>
            <person name="Brower S.M."/>
            <person name="Hazbon M.H."/>
        </authorList>
    </citation>
    <scope>NUCLEOTIDE SEQUENCE</scope>
    <source>
        <strain evidence="1">NR-12239</strain>
    </source>
</reference>